<organism evidence="4 5">
    <name type="scientific">Trichobilharzia regenti</name>
    <name type="common">Nasal bird schistosome</name>
    <dbReference type="NCBI Taxonomy" id="157069"/>
    <lineage>
        <taxon>Eukaryota</taxon>
        <taxon>Metazoa</taxon>
        <taxon>Spiralia</taxon>
        <taxon>Lophotrochozoa</taxon>
        <taxon>Platyhelminthes</taxon>
        <taxon>Trematoda</taxon>
        <taxon>Digenea</taxon>
        <taxon>Strigeidida</taxon>
        <taxon>Schistosomatoidea</taxon>
        <taxon>Schistosomatidae</taxon>
        <taxon>Trichobilharzia</taxon>
    </lineage>
</organism>
<dbReference type="PANTHER" id="PTHR23247:SF2">
    <property type="entry name" value="COILED-COIL DOMAIN-CONTAINING PROTEIN 34"/>
    <property type="match status" value="1"/>
</dbReference>
<protein>
    <recommendedName>
        <fullName evidence="3">Coiled-coil domain-containing protein</fullName>
    </recommendedName>
</protein>
<feature type="coiled-coil region" evidence="1">
    <location>
        <begin position="302"/>
        <end position="385"/>
    </location>
</feature>
<evidence type="ECO:0000256" key="2">
    <source>
        <dbReference type="SAM" id="MobiDB-lite"/>
    </source>
</evidence>
<dbReference type="AlphaFoldDB" id="A0AA85IPF1"/>
<dbReference type="InterPro" id="IPR045323">
    <property type="entry name" value="CCDC34"/>
</dbReference>
<dbReference type="InterPro" id="IPR025259">
    <property type="entry name" value="CCDC34/181"/>
</dbReference>
<keyword evidence="4" id="KW-1185">Reference proteome</keyword>
<reference evidence="4" key="1">
    <citation type="submission" date="2022-06" db="EMBL/GenBank/DDBJ databases">
        <authorList>
            <person name="Berger JAMES D."/>
            <person name="Berger JAMES D."/>
        </authorList>
    </citation>
    <scope>NUCLEOTIDE SEQUENCE [LARGE SCALE GENOMIC DNA]</scope>
</reference>
<dbReference type="WBParaSite" id="TREG1_111010.1">
    <property type="protein sequence ID" value="TREG1_111010.1"/>
    <property type="gene ID" value="TREG1_111010"/>
</dbReference>
<proteinExistence type="predicted"/>
<reference evidence="5" key="2">
    <citation type="submission" date="2023-11" db="UniProtKB">
        <authorList>
            <consortium name="WormBaseParasite"/>
        </authorList>
    </citation>
    <scope>IDENTIFICATION</scope>
</reference>
<name>A0AA85IPF1_TRIRE</name>
<dbReference type="PANTHER" id="PTHR23247">
    <property type="entry name" value="NY-REN-41 ANTIGEN L15 -RELATED"/>
    <property type="match status" value="1"/>
</dbReference>
<evidence type="ECO:0000313" key="5">
    <source>
        <dbReference type="WBParaSite" id="TREG1_111010.1"/>
    </source>
</evidence>
<dbReference type="Pfam" id="PF13904">
    <property type="entry name" value="CCDC34"/>
    <property type="match status" value="1"/>
</dbReference>
<evidence type="ECO:0000313" key="4">
    <source>
        <dbReference type="Proteomes" id="UP000050795"/>
    </source>
</evidence>
<feature type="region of interest" description="Disordered" evidence="2">
    <location>
        <begin position="63"/>
        <end position="83"/>
    </location>
</feature>
<keyword evidence="1" id="KW-0175">Coiled coil</keyword>
<accession>A0AA85IPF1</accession>
<evidence type="ECO:0000259" key="3">
    <source>
        <dbReference type="Pfam" id="PF13904"/>
    </source>
</evidence>
<feature type="domain" description="Coiled-coil" evidence="3">
    <location>
        <begin position="294"/>
        <end position="474"/>
    </location>
</feature>
<evidence type="ECO:0000256" key="1">
    <source>
        <dbReference type="SAM" id="Coils"/>
    </source>
</evidence>
<sequence>MMKSACLFEENTMSDDFSVKSDAYENSDSSDNDSTELIAQLYLEKYCDDISDLSSDDSNLQLSSSSCDTNISHRSQRGNSRETVKQYQKFITRKGSSGVRCISAPHCISPRNGLARKVSRGPLPKRTEFERMNYGKGVIPVCRRRCKSSELRHTGKVCSCSSGQHECLCSVCAASEYGRHKNRMEIKQTKTDYPTDKLKRKLSSNVYTTTTTIKNKQSYHNQTASPRNNSLTSDLYDITECLISESVRDNLLLNKSDAELHRESPINNEEVNQLIQCSNAIIDEAKNLNDLDNKLSAWANWLLEKEKQKRKQKKEAQKKQAEEAQKRNQLIAQKLNRRKIAEEKCKEWIQVKQKEMAQMKKKKEIEKKEKEVKKLQELLERTEKSRLKYEEWCKRKHEEKDRQIGYAKQIEMSRQLANRSRQEASNAAYMEWLKANGNKKCLQYYSHGYSDGKLIDYYDRTANPPPSFINPNPWINPTETTSVSMIKDMNERLECTLMEVYY</sequence>
<dbReference type="Proteomes" id="UP000050795">
    <property type="component" value="Unassembled WGS sequence"/>
</dbReference>